<feature type="domain" description="Calcineurin-like phosphoesterase" evidence="1">
    <location>
        <begin position="18"/>
        <end position="89"/>
    </location>
</feature>
<organism evidence="2 3">
    <name type="scientific">Aspergillus mulundensis</name>
    <dbReference type="NCBI Taxonomy" id="1810919"/>
    <lineage>
        <taxon>Eukaryota</taxon>
        <taxon>Fungi</taxon>
        <taxon>Dikarya</taxon>
        <taxon>Ascomycota</taxon>
        <taxon>Pezizomycotina</taxon>
        <taxon>Eurotiomycetes</taxon>
        <taxon>Eurotiomycetidae</taxon>
        <taxon>Eurotiales</taxon>
        <taxon>Aspergillaceae</taxon>
        <taxon>Aspergillus</taxon>
        <taxon>Aspergillus subgen. Nidulantes</taxon>
    </lineage>
</organism>
<proteinExistence type="predicted"/>
<accession>A0A3D8T2Q5</accession>
<reference evidence="2 3" key="1">
    <citation type="journal article" date="2018" name="IMA Fungus">
        <title>IMA Genome-F 9: Draft genome sequence of Annulohypoxylon stygium, Aspergillus mulundensis, Berkeleyomyces basicola (syn. Thielaviopsis basicola), Ceratocystis smalleyi, two Cercospora beticola strains, Coleophoma cylindrospora, Fusarium fracticaudum, Phialophora cf. hyalina, and Morchella septimelata.</title>
        <authorList>
            <person name="Wingfield B.D."/>
            <person name="Bills G.F."/>
            <person name="Dong Y."/>
            <person name="Huang W."/>
            <person name="Nel W.J."/>
            <person name="Swalarsk-Parry B.S."/>
            <person name="Vaghefi N."/>
            <person name="Wilken P.M."/>
            <person name="An Z."/>
            <person name="de Beer Z.W."/>
            <person name="De Vos L."/>
            <person name="Chen L."/>
            <person name="Duong T.A."/>
            <person name="Gao Y."/>
            <person name="Hammerbacher A."/>
            <person name="Kikkert J.R."/>
            <person name="Li Y."/>
            <person name="Li H."/>
            <person name="Li K."/>
            <person name="Li Q."/>
            <person name="Liu X."/>
            <person name="Ma X."/>
            <person name="Naidoo K."/>
            <person name="Pethybridge S.J."/>
            <person name="Sun J."/>
            <person name="Steenkamp E.T."/>
            <person name="van der Nest M.A."/>
            <person name="van Wyk S."/>
            <person name="Wingfield M.J."/>
            <person name="Xiong C."/>
            <person name="Yue Q."/>
            <person name="Zhang X."/>
        </authorList>
    </citation>
    <scope>NUCLEOTIDE SEQUENCE [LARGE SCALE GENOMIC DNA]</scope>
    <source>
        <strain evidence="2 3">DSM 5745</strain>
    </source>
</reference>
<comment type="caution">
    <text evidence="2">The sequence shown here is derived from an EMBL/GenBank/DDBJ whole genome shotgun (WGS) entry which is preliminary data.</text>
</comment>
<dbReference type="GeneID" id="38110413"/>
<dbReference type="PANTHER" id="PTHR37844">
    <property type="entry name" value="SER/THR PROTEIN PHOSPHATASE SUPERFAMILY (AFU_ORTHOLOGUE AFUA_1G14840)"/>
    <property type="match status" value="1"/>
</dbReference>
<name>A0A3D8T2Q5_9EURO</name>
<dbReference type="Proteomes" id="UP000256690">
    <property type="component" value="Unassembled WGS sequence"/>
</dbReference>
<dbReference type="EMBL" id="PVWQ01000001">
    <property type="protein sequence ID" value="RDW92721.1"/>
    <property type="molecule type" value="Genomic_DNA"/>
</dbReference>
<dbReference type="AlphaFoldDB" id="A0A3D8T2Q5"/>
<sequence length="193" mass="22115">MIRSLLRKDSTPSASLQVLSDLHLEIDQQYTSFKIPVPVHAKHLVLAGDVGRLVEYDNYRAFLKQQTDQFELVFLVLGNHEFYNDTFAAGLERAQRLEKEPCMNGRLVLLNQRRFDIPESSVTVLGCSLWSRIPDWCRDMVRMKIQDIEKIRGWSVDGHCAAHTSDLPWLLAEISSISEENQLESRGDGQSEK</sequence>
<dbReference type="RefSeq" id="XP_026607904.1">
    <property type="nucleotide sequence ID" value="XM_026742059.1"/>
</dbReference>
<dbReference type="PANTHER" id="PTHR37844:SF2">
    <property type="entry name" value="SER_THR PROTEIN PHOSPHATASE SUPERFAMILY (AFU_ORTHOLOGUE AFUA_1G14840)"/>
    <property type="match status" value="1"/>
</dbReference>
<dbReference type="OrthoDB" id="550558at2759"/>
<dbReference type="Pfam" id="PF00149">
    <property type="entry name" value="Metallophos"/>
    <property type="match status" value="1"/>
</dbReference>
<dbReference type="GO" id="GO:0016787">
    <property type="term" value="F:hydrolase activity"/>
    <property type="evidence" value="ECO:0007669"/>
    <property type="project" value="InterPro"/>
</dbReference>
<evidence type="ECO:0000313" key="2">
    <source>
        <dbReference type="EMBL" id="RDW92721.1"/>
    </source>
</evidence>
<dbReference type="InterPro" id="IPR004843">
    <property type="entry name" value="Calcineurin-like_PHP"/>
</dbReference>
<keyword evidence="3" id="KW-1185">Reference proteome</keyword>
<evidence type="ECO:0000313" key="3">
    <source>
        <dbReference type="Proteomes" id="UP000256690"/>
    </source>
</evidence>
<gene>
    <name evidence="2" type="ORF">DSM5745_00043</name>
</gene>
<dbReference type="InterPro" id="IPR029052">
    <property type="entry name" value="Metallo-depent_PP-like"/>
</dbReference>
<dbReference type="SUPFAM" id="SSF56300">
    <property type="entry name" value="Metallo-dependent phosphatases"/>
    <property type="match status" value="1"/>
</dbReference>
<protein>
    <recommendedName>
        <fullName evidence="1">Calcineurin-like phosphoesterase domain-containing protein</fullName>
    </recommendedName>
</protein>
<evidence type="ECO:0000259" key="1">
    <source>
        <dbReference type="Pfam" id="PF00149"/>
    </source>
</evidence>